<dbReference type="Pfam" id="PF01031">
    <property type="entry name" value="Dynamin_M"/>
    <property type="match status" value="1"/>
</dbReference>
<evidence type="ECO:0000256" key="5">
    <source>
        <dbReference type="RuleBase" id="RU003932"/>
    </source>
</evidence>
<dbReference type="CDD" id="cd08771">
    <property type="entry name" value="DLP_1"/>
    <property type="match status" value="1"/>
</dbReference>
<evidence type="ECO:0000259" key="7">
    <source>
        <dbReference type="PROSITE" id="PS51388"/>
    </source>
</evidence>
<reference evidence="9" key="2">
    <citation type="submission" date="2025-09" db="UniProtKB">
        <authorList>
            <consortium name="Ensembl"/>
        </authorList>
    </citation>
    <scope>IDENTIFICATION</scope>
</reference>
<dbReference type="InterPro" id="IPR045063">
    <property type="entry name" value="Dynamin_N"/>
</dbReference>
<accession>A0A8C8SLC4</accession>
<dbReference type="Pfam" id="PF00350">
    <property type="entry name" value="Dynamin_N"/>
    <property type="match status" value="1"/>
</dbReference>
<feature type="coiled-coil region" evidence="6">
    <location>
        <begin position="571"/>
        <end position="598"/>
    </location>
</feature>
<dbReference type="GO" id="GO:0031623">
    <property type="term" value="P:receptor internalization"/>
    <property type="evidence" value="ECO:0007669"/>
    <property type="project" value="TreeGrafter"/>
</dbReference>
<dbReference type="GO" id="GO:0098793">
    <property type="term" value="C:presynapse"/>
    <property type="evidence" value="ECO:0007669"/>
    <property type="project" value="GOC"/>
</dbReference>
<name>A0A8C8SLC4_9SAUR</name>
<dbReference type="InterPro" id="IPR030381">
    <property type="entry name" value="G_DYNAMIN_dom"/>
</dbReference>
<dbReference type="PANTHER" id="PTHR11566">
    <property type="entry name" value="DYNAMIN"/>
    <property type="match status" value="1"/>
</dbReference>
<dbReference type="InterPro" id="IPR020850">
    <property type="entry name" value="GED_dom"/>
</dbReference>
<dbReference type="GO" id="GO:0051607">
    <property type="term" value="P:defense response to virus"/>
    <property type="evidence" value="ECO:0007669"/>
    <property type="project" value="TreeGrafter"/>
</dbReference>
<dbReference type="PRINTS" id="PR00195">
    <property type="entry name" value="DYNAMIN"/>
</dbReference>
<evidence type="ECO:0000313" key="10">
    <source>
        <dbReference type="Proteomes" id="UP000694393"/>
    </source>
</evidence>
<dbReference type="GO" id="GO:0005737">
    <property type="term" value="C:cytoplasm"/>
    <property type="evidence" value="ECO:0007669"/>
    <property type="project" value="UniProtKB-SubCell"/>
</dbReference>
<reference evidence="9" key="1">
    <citation type="submission" date="2025-08" db="UniProtKB">
        <authorList>
            <consortium name="Ensembl"/>
        </authorList>
    </citation>
    <scope>IDENTIFICATION</scope>
</reference>
<dbReference type="Gene3D" id="1.20.120.1240">
    <property type="entry name" value="Dynamin, middle domain"/>
    <property type="match status" value="2"/>
</dbReference>
<proteinExistence type="inferred from homology"/>
<dbReference type="GO" id="GO:0016185">
    <property type="term" value="P:synaptic vesicle budding from presynaptic endocytic zone membrane"/>
    <property type="evidence" value="ECO:0007669"/>
    <property type="project" value="TreeGrafter"/>
</dbReference>
<dbReference type="SMART" id="SM00302">
    <property type="entry name" value="GED"/>
    <property type="match status" value="1"/>
</dbReference>
<evidence type="ECO:0000313" key="9">
    <source>
        <dbReference type="Ensembl" id="ENSPCEP00000023602.1"/>
    </source>
</evidence>
<keyword evidence="6" id="KW-0175">Coiled coil</keyword>
<dbReference type="GO" id="GO:0005634">
    <property type="term" value="C:nucleus"/>
    <property type="evidence" value="ECO:0007669"/>
    <property type="project" value="TreeGrafter"/>
</dbReference>
<keyword evidence="3 5" id="KW-0547">Nucleotide-binding</keyword>
<evidence type="ECO:0000259" key="8">
    <source>
        <dbReference type="PROSITE" id="PS51718"/>
    </source>
</evidence>
<dbReference type="InterPro" id="IPR019762">
    <property type="entry name" value="Dynamin_GTPase_CS"/>
</dbReference>
<feature type="coiled-coil region" evidence="6">
    <location>
        <begin position="309"/>
        <end position="336"/>
    </location>
</feature>
<feature type="domain" description="GED" evidence="7">
    <location>
        <begin position="533"/>
        <end position="622"/>
    </location>
</feature>
<organism evidence="9 10">
    <name type="scientific">Pelusios castaneus</name>
    <name type="common">West African mud turtle</name>
    <dbReference type="NCBI Taxonomy" id="367368"/>
    <lineage>
        <taxon>Eukaryota</taxon>
        <taxon>Metazoa</taxon>
        <taxon>Chordata</taxon>
        <taxon>Craniata</taxon>
        <taxon>Vertebrata</taxon>
        <taxon>Euteleostomi</taxon>
        <taxon>Archelosauria</taxon>
        <taxon>Testudinata</taxon>
        <taxon>Testudines</taxon>
        <taxon>Pleurodira</taxon>
        <taxon>Pelomedusidae</taxon>
        <taxon>Pelusios</taxon>
    </lineage>
</organism>
<dbReference type="SUPFAM" id="SSF52540">
    <property type="entry name" value="P-loop containing nucleoside triphosphate hydrolases"/>
    <property type="match status" value="1"/>
</dbReference>
<dbReference type="AlphaFoldDB" id="A0A8C8SLC4"/>
<sequence>MNTENPLYNQYEEKIRPCIDLIDSLRTLGVENDLALPKIAVIGDQSSGKSSVLEALSGVALPRGSGIVTRCPLVLRLKKLAPQKQWKGKISYRDINEELHDPTEVEKEIRKAQNAMAGEGVGISQELISLEISSPHVPDLTLIDLPGIARVAVGNQPQDIGEQIKKLIKTFIAKQESINLVVVPSNVDIATTEALRMAQEVDPDGERTLGILTKPDLVDRGTEESVVDIVRNLVIHLRKGYMIVKCRGQQDIHDNLTLASAIQKERAFFEEHEHFRVLLDENKATVPVLADKLTTELVEHINKSLPSLEEQINIKLQAATQELRKYGKEIPKAEGEKLFFLIDKIKLFNQDIMSSVAGEENLFADEIRLFTIIRIEFQKWGKILDDSALTGKYRRMHTKFEKQYRGRELPGFISYKTFESIVRQQVTALEEPAIEILKKVTGEFYLLSYLRFNNVGFSTFCESKSNQLQAMRLLSPTFPDLQIFDSTNEIPKCMVFLKKIEVDHDRKISYDMEGFKIEWISIAPGTNLFHLLSDSNVFITILCFQSAGKRLSSQIPLIIQFYILQEFGDKLQNSMLQLLQEKENLNFLLQERKDAADQRQFLSGRISRLTQARLRLIKSSVV</sequence>
<dbReference type="InterPro" id="IPR003130">
    <property type="entry name" value="GED"/>
</dbReference>
<dbReference type="InterPro" id="IPR027417">
    <property type="entry name" value="P-loop_NTPase"/>
</dbReference>
<dbReference type="SMART" id="SM00053">
    <property type="entry name" value="DYNc"/>
    <property type="match status" value="1"/>
</dbReference>
<dbReference type="Gene3D" id="3.40.50.300">
    <property type="entry name" value="P-loop containing nucleotide triphosphate hydrolases"/>
    <property type="match status" value="1"/>
</dbReference>
<feature type="domain" description="Dynamin-type G" evidence="8">
    <location>
        <begin position="33"/>
        <end position="306"/>
    </location>
</feature>
<dbReference type="GO" id="GO:0003924">
    <property type="term" value="F:GTPase activity"/>
    <property type="evidence" value="ECO:0007669"/>
    <property type="project" value="InterPro"/>
</dbReference>
<comment type="subcellular location">
    <subcellularLocation>
        <location evidence="1">Cytoplasm</location>
    </subcellularLocation>
</comment>
<dbReference type="Ensembl" id="ENSPCET00000024394.1">
    <property type="protein sequence ID" value="ENSPCEP00000023602.1"/>
    <property type="gene ID" value="ENSPCEG00000015666.1"/>
</dbReference>
<dbReference type="GO" id="GO:0005886">
    <property type="term" value="C:plasma membrane"/>
    <property type="evidence" value="ECO:0007669"/>
    <property type="project" value="TreeGrafter"/>
</dbReference>
<comment type="similarity">
    <text evidence="5">Belongs to the TRAFAC class dynamin-like GTPase superfamily. Dynamin/Fzo/YdjA family.</text>
</comment>
<dbReference type="InterPro" id="IPR022812">
    <property type="entry name" value="Dynamin"/>
</dbReference>
<dbReference type="GO" id="GO:0005525">
    <property type="term" value="F:GTP binding"/>
    <property type="evidence" value="ECO:0007669"/>
    <property type="project" value="UniProtKB-KW"/>
</dbReference>
<evidence type="ECO:0000256" key="2">
    <source>
        <dbReference type="ARBA" id="ARBA00022490"/>
    </source>
</evidence>
<dbReference type="Pfam" id="PF02212">
    <property type="entry name" value="GED"/>
    <property type="match status" value="1"/>
</dbReference>
<keyword evidence="4 5" id="KW-0342">GTP-binding</keyword>
<dbReference type="FunFam" id="3.40.50.300:FF:000621">
    <property type="entry name" value="Interferon-induced GTP-binding protein Mx1"/>
    <property type="match status" value="1"/>
</dbReference>
<evidence type="ECO:0000256" key="1">
    <source>
        <dbReference type="ARBA" id="ARBA00004496"/>
    </source>
</evidence>
<dbReference type="PROSITE" id="PS51388">
    <property type="entry name" value="GED"/>
    <property type="match status" value="1"/>
</dbReference>
<evidence type="ECO:0000256" key="3">
    <source>
        <dbReference type="ARBA" id="ARBA00022741"/>
    </source>
</evidence>
<dbReference type="GO" id="GO:0008017">
    <property type="term" value="F:microtubule binding"/>
    <property type="evidence" value="ECO:0007669"/>
    <property type="project" value="TreeGrafter"/>
</dbReference>
<evidence type="ECO:0000256" key="6">
    <source>
        <dbReference type="SAM" id="Coils"/>
    </source>
</evidence>
<dbReference type="PANTHER" id="PTHR11566:SF231">
    <property type="entry name" value="INTERFERON-INDUCED GTP-BINDING PROTEIN MX"/>
    <property type="match status" value="1"/>
</dbReference>
<dbReference type="PROSITE" id="PS00410">
    <property type="entry name" value="G_DYNAMIN_1"/>
    <property type="match status" value="1"/>
</dbReference>
<dbReference type="InterPro" id="IPR000375">
    <property type="entry name" value="Dynamin_stalk"/>
</dbReference>
<keyword evidence="2" id="KW-0963">Cytoplasm</keyword>
<dbReference type="PROSITE" id="PS51718">
    <property type="entry name" value="G_DYNAMIN_2"/>
    <property type="match status" value="1"/>
</dbReference>
<dbReference type="InterPro" id="IPR001401">
    <property type="entry name" value="Dynamin_GTPase"/>
</dbReference>
<keyword evidence="10" id="KW-1185">Reference proteome</keyword>
<protein>
    <submittedName>
        <fullName evidence="9">Uncharacterized protein</fullName>
    </submittedName>
</protein>
<dbReference type="GO" id="GO:0005874">
    <property type="term" value="C:microtubule"/>
    <property type="evidence" value="ECO:0007669"/>
    <property type="project" value="TreeGrafter"/>
</dbReference>
<evidence type="ECO:0000256" key="4">
    <source>
        <dbReference type="ARBA" id="ARBA00023134"/>
    </source>
</evidence>
<dbReference type="Proteomes" id="UP000694393">
    <property type="component" value="Unplaced"/>
</dbReference>